<dbReference type="FunFam" id="3.40.50.720:FF:000190">
    <property type="entry name" value="Pyrroline-5-carboxylate reductase"/>
    <property type="match status" value="1"/>
</dbReference>
<dbReference type="InterPro" id="IPR008927">
    <property type="entry name" value="6-PGluconate_DH-like_C_sf"/>
</dbReference>
<dbReference type="Gene3D" id="3.40.50.720">
    <property type="entry name" value="NAD(P)-binding Rossmann-like Domain"/>
    <property type="match status" value="1"/>
</dbReference>
<evidence type="ECO:0008006" key="12">
    <source>
        <dbReference type="Google" id="ProtNLM"/>
    </source>
</evidence>
<dbReference type="FunFam" id="1.10.3730.10:FF:000001">
    <property type="entry name" value="Pyrroline-5-carboxylate reductase"/>
    <property type="match status" value="1"/>
</dbReference>
<proteinExistence type="inferred from homology"/>
<sequence>MNDFNKLCFIGAGNMCEALLAGIISSKFFPVENIILSDIRKQRLKYLEEKYDVKTTMDNKEAVKVSDIIFFSVKPQNISSVLSEVGEILKPNKMVISIAVGIPTYFIESYMKEEVPVIRVMPNTPALFQSAISVLSKGKYANDKHLNFARELLSCVGDVDILPEKLQNAAAAINGCGPAYFFYFIESLVDAGISVGLNKDIAKKLAVQTMEGSVKMLKESGKSPTELRRMVTSPGGTTIAALEQFEKGAIRYHILKAIKAATNRAEELSKQLMK</sequence>
<dbReference type="PANTHER" id="PTHR11645:SF0">
    <property type="entry name" value="PYRROLINE-5-CARBOXYLATE REDUCTASE 3"/>
    <property type="match status" value="1"/>
</dbReference>
<accession>X1ADU5</accession>
<dbReference type="AlphaFoldDB" id="X1ADU5"/>
<dbReference type="InterPro" id="IPR053790">
    <property type="entry name" value="P5CR-like_CS"/>
</dbReference>
<dbReference type="PANTHER" id="PTHR11645">
    <property type="entry name" value="PYRROLINE-5-CARBOXYLATE REDUCTASE"/>
    <property type="match status" value="1"/>
</dbReference>
<evidence type="ECO:0000256" key="1">
    <source>
        <dbReference type="ARBA" id="ARBA00004496"/>
    </source>
</evidence>
<keyword evidence="7" id="KW-0560">Oxidoreductase</keyword>
<organism evidence="11">
    <name type="scientific">marine sediment metagenome</name>
    <dbReference type="NCBI Taxonomy" id="412755"/>
    <lineage>
        <taxon>unclassified sequences</taxon>
        <taxon>metagenomes</taxon>
        <taxon>ecological metagenomes</taxon>
    </lineage>
</organism>
<comment type="similarity">
    <text evidence="2">Belongs to the pyrroline-5-carboxylate reductase family.</text>
</comment>
<evidence type="ECO:0000259" key="9">
    <source>
        <dbReference type="Pfam" id="PF03807"/>
    </source>
</evidence>
<comment type="pathway">
    <text evidence="8">Amino-acid biosynthesis.</text>
</comment>
<evidence type="ECO:0000256" key="4">
    <source>
        <dbReference type="ARBA" id="ARBA00022605"/>
    </source>
</evidence>
<dbReference type="GO" id="GO:0055129">
    <property type="term" value="P:L-proline biosynthetic process"/>
    <property type="evidence" value="ECO:0007669"/>
    <property type="project" value="TreeGrafter"/>
</dbReference>
<dbReference type="InterPro" id="IPR000304">
    <property type="entry name" value="Pyrroline-COOH_reductase"/>
</dbReference>
<evidence type="ECO:0000256" key="6">
    <source>
        <dbReference type="ARBA" id="ARBA00022857"/>
    </source>
</evidence>
<dbReference type="GO" id="GO:0005737">
    <property type="term" value="C:cytoplasm"/>
    <property type="evidence" value="ECO:0007669"/>
    <property type="project" value="UniProtKB-SubCell"/>
</dbReference>
<comment type="subcellular location">
    <subcellularLocation>
        <location evidence="1">Cytoplasm</location>
    </subcellularLocation>
</comment>
<dbReference type="InterPro" id="IPR036291">
    <property type="entry name" value="NAD(P)-bd_dom_sf"/>
</dbReference>
<keyword evidence="3" id="KW-0963">Cytoplasm</keyword>
<feature type="domain" description="Pyrroline-5-carboxylate reductase catalytic N-terminal" evidence="9">
    <location>
        <begin position="6"/>
        <end position="101"/>
    </location>
</feature>
<comment type="caution">
    <text evidence="11">The sequence shown here is derived from an EMBL/GenBank/DDBJ whole genome shotgun (WGS) entry which is preliminary data.</text>
</comment>
<dbReference type="EMBL" id="BART01000222">
    <property type="protein sequence ID" value="GAG68002.1"/>
    <property type="molecule type" value="Genomic_DNA"/>
</dbReference>
<dbReference type="SUPFAM" id="SSF51735">
    <property type="entry name" value="NAD(P)-binding Rossmann-fold domains"/>
    <property type="match status" value="1"/>
</dbReference>
<dbReference type="PIRSF" id="PIRSF000193">
    <property type="entry name" value="Pyrrol-5-carb_rd"/>
    <property type="match status" value="1"/>
</dbReference>
<evidence type="ECO:0000256" key="5">
    <source>
        <dbReference type="ARBA" id="ARBA00022650"/>
    </source>
</evidence>
<dbReference type="NCBIfam" id="TIGR00112">
    <property type="entry name" value="proC"/>
    <property type="match status" value="1"/>
</dbReference>
<feature type="domain" description="Pyrroline-5-carboxylate reductase dimerisation" evidence="10">
    <location>
        <begin position="164"/>
        <end position="268"/>
    </location>
</feature>
<evidence type="ECO:0000259" key="10">
    <source>
        <dbReference type="Pfam" id="PF14748"/>
    </source>
</evidence>
<evidence type="ECO:0000256" key="2">
    <source>
        <dbReference type="ARBA" id="ARBA00005525"/>
    </source>
</evidence>
<dbReference type="Pfam" id="PF03807">
    <property type="entry name" value="F420_oxidored"/>
    <property type="match status" value="1"/>
</dbReference>
<protein>
    <recommendedName>
        <fullName evidence="12">Pyrroline-5-carboxylate reductase</fullName>
    </recommendedName>
</protein>
<reference evidence="11" key="1">
    <citation type="journal article" date="2014" name="Front. Microbiol.">
        <title>High frequency of phylogenetically diverse reductive dehalogenase-homologous genes in deep subseafloor sedimentary metagenomes.</title>
        <authorList>
            <person name="Kawai M."/>
            <person name="Futagami T."/>
            <person name="Toyoda A."/>
            <person name="Takaki Y."/>
            <person name="Nishi S."/>
            <person name="Hori S."/>
            <person name="Arai W."/>
            <person name="Tsubouchi T."/>
            <person name="Morono Y."/>
            <person name="Uchiyama I."/>
            <person name="Ito T."/>
            <person name="Fujiyama A."/>
            <person name="Inagaki F."/>
            <person name="Takami H."/>
        </authorList>
    </citation>
    <scope>NUCLEOTIDE SEQUENCE</scope>
    <source>
        <strain evidence="11">Expedition CK06-06</strain>
    </source>
</reference>
<dbReference type="InterPro" id="IPR028939">
    <property type="entry name" value="P5C_Rdtase_cat_N"/>
</dbReference>
<dbReference type="PROSITE" id="PS00521">
    <property type="entry name" value="P5CR"/>
    <property type="match status" value="1"/>
</dbReference>
<evidence type="ECO:0000256" key="3">
    <source>
        <dbReference type="ARBA" id="ARBA00022490"/>
    </source>
</evidence>
<dbReference type="GO" id="GO:0004735">
    <property type="term" value="F:pyrroline-5-carboxylate reductase activity"/>
    <property type="evidence" value="ECO:0007669"/>
    <property type="project" value="InterPro"/>
</dbReference>
<keyword evidence="5" id="KW-0641">Proline biosynthesis</keyword>
<dbReference type="HAMAP" id="MF_01925">
    <property type="entry name" value="P5C_reductase"/>
    <property type="match status" value="1"/>
</dbReference>
<dbReference type="Pfam" id="PF14748">
    <property type="entry name" value="P5CR_dimer"/>
    <property type="match status" value="1"/>
</dbReference>
<evidence type="ECO:0000256" key="7">
    <source>
        <dbReference type="ARBA" id="ARBA00023002"/>
    </source>
</evidence>
<name>X1ADU5_9ZZZZ</name>
<dbReference type="InterPro" id="IPR029036">
    <property type="entry name" value="P5CR_dimer"/>
</dbReference>
<keyword evidence="6" id="KW-0521">NADP</keyword>
<evidence type="ECO:0000313" key="11">
    <source>
        <dbReference type="EMBL" id="GAG68002.1"/>
    </source>
</evidence>
<keyword evidence="4" id="KW-0028">Amino-acid biosynthesis</keyword>
<dbReference type="Gene3D" id="1.10.3730.10">
    <property type="entry name" value="ProC C-terminal domain-like"/>
    <property type="match status" value="1"/>
</dbReference>
<evidence type="ECO:0000256" key="8">
    <source>
        <dbReference type="ARBA" id="ARBA00029440"/>
    </source>
</evidence>
<dbReference type="SUPFAM" id="SSF48179">
    <property type="entry name" value="6-phosphogluconate dehydrogenase C-terminal domain-like"/>
    <property type="match status" value="1"/>
</dbReference>
<gene>
    <name evidence="11" type="ORF">S01H4_01266</name>
</gene>